<protein>
    <recommendedName>
        <fullName evidence="9">Signal recognition particle receptor subunit beta</fullName>
    </recommendedName>
</protein>
<dbReference type="Pfam" id="PF00025">
    <property type="entry name" value="Arf"/>
    <property type="match status" value="1"/>
</dbReference>
<keyword evidence="4" id="KW-0460">Magnesium</keyword>
<evidence type="ECO:0000313" key="7">
    <source>
        <dbReference type="Proteomes" id="UP000324907"/>
    </source>
</evidence>
<evidence type="ECO:0000256" key="2">
    <source>
        <dbReference type="ARBA" id="ARBA00023134"/>
    </source>
</evidence>
<comment type="caution">
    <text evidence="5">The sequence shown here is derived from an EMBL/GenBank/DDBJ whole genome shotgun (WGS) entry which is preliminary data.</text>
</comment>
<feature type="binding site" evidence="3">
    <location>
        <begin position="13"/>
        <end position="20"/>
    </location>
    <ligand>
        <name>GTP</name>
        <dbReference type="ChEBI" id="CHEBI:37565"/>
    </ligand>
</feature>
<reference evidence="7 8" key="1">
    <citation type="submission" date="2019-07" db="EMBL/GenBank/DDBJ databases">
        <title>Genomes of Cafeteria roenbergensis.</title>
        <authorList>
            <person name="Fischer M.G."/>
            <person name="Hackl T."/>
            <person name="Roman M."/>
        </authorList>
    </citation>
    <scope>NUCLEOTIDE SEQUENCE [LARGE SCALE GENOMIC DNA]</scope>
    <source>
        <strain evidence="6 8">Cflag</strain>
        <strain evidence="5 7">RCC970-E3</strain>
    </source>
</reference>
<feature type="binding site" evidence="4">
    <location>
        <position position="42"/>
    </location>
    <ligand>
        <name>Mg(2+)</name>
        <dbReference type="ChEBI" id="CHEBI:18420"/>
    </ligand>
</feature>
<accession>A0A5A8DM13</accession>
<evidence type="ECO:0000256" key="1">
    <source>
        <dbReference type="ARBA" id="ARBA00022741"/>
    </source>
</evidence>
<dbReference type="Proteomes" id="UP000324907">
    <property type="component" value="Unassembled WGS sequence"/>
</dbReference>
<dbReference type="PANTHER" id="PTHR11711">
    <property type="entry name" value="ADP RIBOSYLATION FACTOR-RELATED"/>
    <property type="match status" value="1"/>
</dbReference>
<name>A0A5A8DM13_CAFRO</name>
<evidence type="ECO:0008006" key="9">
    <source>
        <dbReference type="Google" id="ProtNLM"/>
    </source>
</evidence>
<dbReference type="InterPro" id="IPR024156">
    <property type="entry name" value="Small_GTPase_ARF"/>
</dbReference>
<keyword evidence="4" id="KW-0479">Metal-binding</keyword>
<keyword evidence="2 3" id="KW-0342">GTP-binding</keyword>
<dbReference type="InterPro" id="IPR027417">
    <property type="entry name" value="P-loop_NTPase"/>
</dbReference>
<evidence type="ECO:0000313" key="5">
    <source>
        <dbReference type="EMBL" id="KAA0165637.1"/>
    </source>
</evidence>
<feature type="binding site" evidence="4">
    <location>
        <position position="20"/>
    </location>
    <ligand>
        <name>Mg(2+)</name>
        <dbReference type="ChEBI" id="CHEBI:18420"/>
    </ligand>
</feature>
<dbReference type="SUPFAM" id="SSF52540">
    <property type="entry name" value="P-loop containing nucleoside triphosphate hydrolases"/>
    <property type="match status" value="1"/>
</dbReference>
<dbReference type="GO" id="GO:0046872">
    <property type="term" value="F:metal ion binding"/>
    <property type="evidence" value="ECO:0007669"/>
    <property type="project" value="UniProtKB-KW"/>
</dbReference>
<dbReference type="EMBL" id="VLTL01000045">
    <property type="protein sequence ID" value="KAA0165637.1"/>
    <property type="molecule type" value="Genomic_DNA"/>
</dbReference>
<evidence type="ECO:0000256" key="4">
    <source>
        <dbReference type="PIRSR" id="PIRSR606689-2"/>
    </source>
</evidence>
<dbReference type="EMBL" id="VLTM01000002">
    <property type="protein sequence ID" value="KAA0168383.1"/>
    <property type="molecule type" value="Genomic_DNA"/>
</dbReference>
<evidence type="ECO:0000256" key="3">
    <source>
        <dbReference type="PIRSR" id="PIRSR606689-1"/>
    </source>
</evidence>
<dbReference type="GO" id="GO:0005525">
    <property type="term" value="F:GTP binding"/>
    <property type="evidence" value="ECO:0007669"/>
    <property type="project" value="UniProtKB-KW"/>
</dbReference>
<dbReference type="InterPro" id="IPR006689">
    <property type="entry name" value="Small_GTPase_ARF/SAR"/>
</dbReference>
<proteinExistence type="predicted"/>
<sequence length="206" mass="22032">MGQSVSATVLVVGLDRSGKSLLTRRLSGCRASAGKHDVVMPTAALERTRFQRDGVRWTLLELKSHSVAETRTLMEPWVSATSAVIFVVDASDSIRLAELAQAFTAVWEEASAKRLPIAVAVNRGKPVATMDFTVAGDLVHGVDHEVALELLPPDGRGLLDASVTSRLLRLDTKADGRPLKLFEVDALSGNGCDALLAWLRIHVGGA</sequence>
<organism evidence="5 7">
    <name type="scientific">Cafeteria roenbergensis</name>
    <name type="common">Marine flagellate</name>
    <dbReference type="NCBI Taxonomy" id="33653"/>
    <lineage>
        <taxon>Eukaryota</taxon>
        <taxon>Sar</taxon>
        <taxon>Stramenopiles</taxon>
        <taxon>Bigyra</taxon>
        <taxon>Opalozoa</taxon>
        <taxon>Bicosoecida</taxon>
        <taxon>Cafeteriaceae</taxon>
        <taxon>Cafeteria</taxon>
    </lineage>
</organism>
<gene>
    <name evidence="5" type="ORF">FNF28_03387</name>
    <name evidence="6" type="ORF">FNF31_00265</name>
</gene>
<evidence type="ECO:0000313" key="6">
    <source>
        <dbReference type="EMBL" id="KAA0168383.1"/>
    </source>
</evidence>
<dbReference type="Proteomes" id="UP000325113">
    <property type="component" value="Unassembled WGS sequence"/>
</dbReference>
<dbReference type="GO" id="GO:0003924">
    <property type="term" value="F:GTPase activity"/>
    <property type="evidence" value="ECO:0007669"/>
    <property type="project" value="InterPro"/>
</dbReference>
<keyword evidence="1 3" id="KW-0547">Nucleotide-binding</keyword>
<dbReference type="Gene3D" id="3.40.50.300">
    <property type="entry name" value="P-loop containing nucleotide triphosphate hydrolases"/>
    <property type="match status" value="1"/>
</dbReference>
<dbReference type="AlphaFoldDB" id="A0A5A8DM13"/>
<evidence type="ECO:0000313" key="8">
    <source>
        <dbReference type="Proteomes" id="UP000325113"/>
    </source>
</evidence>